<dbReference type="SUPFAM" id="SSF52821">
    <property type="entry name" value="Rhodanese/Cell cycle control phosphatase"/>
    <property type="match status" value="1"/>
</dbReference>
<dbReference type="SMART" id="SM00450">
    <property type="entry name" value="RHOD"/>
    <property type="match status" value="1"/>
</dbReference>
<proteinExistence type="predicted"/>
<dbReference type="STRING" id="930991.A0A0D0DR76"/>
<organism evidence="3 4">
    <name type="scientific">Paxillus rubicundulus Ve08.2h10</name>
    <dbReference type="NCBI Taxonomy" id="930991"/>
    <lineage>
        <taxon>Eukaryota</taxon>
        <taxon>Fungi</taxon>
        <taxon>Dikarya</taxon>
        <taxon>Basidiomycota</taxon>
        <taxon>Agaricomycotina</taxon>
        <taxon>Agaricomycetes</taxon>
        <taxon>Agaricomycetidae</taxon>
        <taxon>Boletales</taxon>
        <taxon>Paxilineae</taxon>
        <taxon>Paxillaceae</taxon>
        <taxon>Paxillus</taxon>
    </lineage>
</organism>
<dbReference type="EMBL" id="KN825046">
    <property type="protein sequence ID" value="KIK95358.1"/>
    <property type="molecule type" value="Genomic_DNA"/>
</dbReference>
<evidence type="ECO:0000313" key="3">
    <source>
        <dbReference type="EMBL" id="KIK95358.1"/>
    </source>
</evidence>
<dbReference type="OrthoDB" id="566238at2759"/>
<evidence type="ECO:0000256" key="1">
    <source>
        <dbReference type="SAM" id="MobiDB-lite"/>
    </source>
</evidence>
<evidence type="ECO:0000313" key="4">
    <source>
        <dbReference type="Proteomes" id="UP000054538"/>
    </source>
</evidence>
<dbReference type="HOGENOM" id="CLU_069439_0_0_1"/>
<dbReference type="InParanoid" id="A0A0D0DR76"/>
<feature type="domain" description="Rhodanese" evidence="2">
    <location>
        <begin position="222"/>
        <end position="316"/>
    </location>
</feature>
<dbReference type="Proteomes" id="UP000054538">
    <property type="component" value="Unassembled WGS sequence"/>
</dbReference>
<dbReference type="AlphaFoldDB" id="A0A0D0DR76"/>
<accession>A0A0D0DR76</accession>
<dbReference type="InterPro" id="IPR001763">
    <property type="entry name" value="Rhodanese-like_dom"/>
</dbReference>
<sequence length="339" mass="36661">MPSSEPSTASVASEGRLVKTSPRSSIDGLSSSHRTLDSVRDEVAHSIAVRAIMRAKPIEGVKVGIYFTFSKKDDEAFLRHVASIIRARIPSRHLFAIATTGAPSHTSVTYTNTLVITGTDDDDVQRAVLLFSSKFLGRVVSVTNHGNLLTAAVHDIGASSYDSAALWDVLSKSVRAQLDPLSPPPGSRSIDQLVEASRARLQRVTPRQAWDILHDATYPIPAFLVDIRPASQRARSGGIHGSLIIERNDLEWRFDPRSEARLAIADRYDLRVIVYCENGYASSLAATALHDVGLLNATDMVGGFEAWKAEGLPGQIKPPSTISESGTWEGLSQPSPVSD</sequence>
<name>A0A0D0DR76_9AGAM</name>
<feature type="region of interest" description="Disordered" evidence="1">
    <location>
        <begin position="315"/>
        <end position="339"/>
    </location>
</feature>
<dbReference type="Pfam" id="PF00581">
    <property type="entry name" value="Rhodanese"/>
    <property type="match status" value="1"/>
</dbReference>
<reference evidence="4" key="2">
    <citation type="submission" date="2015-01" db="EMBL/GenBank/DDBJ databases">
        <title>Evolutionary Origins and Diversification of the Mycorrhizal Mutualists.</title>
        <authorList>
            <consortium name="DOE Joint Genome Institute"/>
            <consortium name="Mycorrhizal Genomics Consortium"/>
            <person name="Kohler A."/>
            <person name="Kuo A."/>
            <person name="Nagy L.G."/>
            <person name="Floudas D."/>
            <person name="Copeland A."/>
            <person name="Barry K.W."/>
            <person name="Cichocki N."/>
            <person name="Veneault-Fourrey C."/>
            <person name="LaButti K."/>
            <person name="Lindquist E.A."/>
            <person name="Lipzen A."/>
            <person name="Lundell T."/>
            <person name="Morin E."/>
            <person name="Murat C."/>
            <person name="Riley R."/>
            <person name="Ohm R."/>
            <person name="Sun H."/>
            <person name="Tunlid A."/>
            <person name="Henrissat B."/>
            <person name="Grigoriev I.V."/>
            <person name="Hibbett D.S."/>
            <person name="Martin F."/>
        </authorList>
    </citation>
    <scope>NUCLEOTIDE SEQUENCE [LARGE SCALE GENOMIC DNA]</scope>
    <source>
        <strain evidence="4">Ve08.2h10</strain>
    </source>
</reference>
<feature type="compositionally biased region" description="Polar residues" evidence="1">
    <location>
        <begin position="1"/>
        <end position="11"/>
    </location>
</feature>
<protein>
    <recommendedName>
        <fullName evidence="2">Rhodanese domain-containing protein</fullName>
    </recommendedName>
</protein>
<dbReference type="PROSITE" id="PS50206">
    <property type="entry name" value="RHODANESE_3"/>
    <property type="match status" value="1"/>
</dbReference>
<dbReference type="InterPro" id="IPR036873">
    <property type="entry name" value="Rhodanese-like_dom_sf"/>
</dbReference>
<reference evidence="3 4" key="1">
    <citation type="submission" date="2014-04" db="EMBL/GenBank/DDBJ databases">
        <authorList>
            <consortium name="DOE Joint Genome Institute"/>
            <person name="Kuo A."/>
            <person name="Kohler A."/>
            <person name="Jargeat P."/>
            <person name="Nagy L.G."/>
            <person name="Floudas D."/>
            <person name="Copeland A."/>
            <person name="Barry K.W."/>
            <person name="Cichocki N."/>
            <person name="Veneault-Fourrey C."/>
            <person name="LaButti K."/>
            <person name="Lindquist E.A."/>
            <person name="Lipzen A."/>
            <person name="Lundell T."/>
            <person name="Morin E."/>
            <person name="Murat C."/>
            <person name="Sun H."/>
            <person name="Tunlid A."/>
            <person name="Henrissat B."/>
            <person name="Grigoriev I.V."/>
            <person name="Hibbett D.S."/>
            <person name="Martin F."/>
            <person name="Nordberg H.P."/>
            <person name="Cantor M.N."/>
            <person name="Hua S.X."/>
        </authorList>
    </citation>
    <scope>NUCLEOTIDE SEQUENCE [LARGE SCALE GENOMIC DNA]</scope>
    <source>
        <strain evidence="3 4">Ve08.2h10</strain>
    </source>
</reference>
<dbReference type="Gene3D" id="3.40.250.10">
    <property type="entry name" value="Rhodanese-like domain"/>
    <property type="match status" value="1"/>
</dbReference>
<feature type="compositionally biased region" description="Polar residues" evidence="1">
    <location>
        <begin position="318"/>
        <end position="339"/>
    </location>
</feature>
<feature type="region of interest" description="Disordered" evidence="1">
    <location>
        <begin position="1"/>
        <end position="33"/>
    </location>
</feature>
<evidence type="ECO:0000259" key="2">
    <source>
        <dbReference type="PROSITE" id="PS50206"/>
    </source>
</evidence>
<feature type="compositionally biased region" description="Polar residues" evidence="1">
    <location>
        <begin position="21"/>
        <end position="33"/>
    </location>
</feature>
<gene>
    <name evidence="3" type="ORF">PAXRUDRAFT_827085</name>
</gene>
<keyword evidence="4" id="KW-1185">Reference proteome</keyword>